<protein>
    <submittedName>
        <fullName evidence="1">Uncharacterized protein</fullName>
    </submittedName>
</protein>
<accession>A0A0L8G8P1</accession>
<proteinExistence type="predicted"/>
<name>A0A0L8G8P1_OCTBM</name>
<dbReference type="AlphaFoldDB" id="A0A0L8G8P1"/>
<dbReference type="EMBL" id="KQ423231">
    <property type="protein sequence ID" value="KOF73238.1"/>
    <property type="molecule type" value="Genomic_DNA"/>
</dbReference>
<sequence length="36" mass="4508">MCFLWRDVWCRHVEKRDFKGTLTQEYIRHCFPPPDP</sequence>
<organism evidence="1">
    <name type="scientific">Octopus bimaculoides</name>
    <name type="common">California two-spotted octopus</name>
    <dbReference type="NCBI Taxonomy" id="37653"/>
    <lineage>
        <taxon>Eukaryota</taxon>
        <taxon>Metazoa</taxon>
        <taxon>Spiralia</taxon>
        <taxon>Lophotrochozoa</taxon>
        <taxon>Mollusca</taxon>
        <taxon>Cephalopoda</taxon>
        <taxon>Coleoidea</taxon>
        <taxon>Octopodiformes</taxon>
        <taxon>Octopoda</taxon>
        <taxon>Incirrata</taxon>
        <taxon>Octopodidae</taxon>
        <taxon>Octopus</taxon>
    </lineage>
</organism>
<evidence type="ECO:0000313" key="1">
    <source>
        <dbReference type="EMBL" id="KOF73238.1"/>
    </source>
</evidence>
<gene>
    <name evidence="1" type="ORF">OCBIM_22038193mg</name>
</gene>
<reference evidence="1" key="1">
    <citation type="submission" date="2015-07" db="EMBL/GenBank/DDBJ databases">
        <title>MeaNS - Measles Nucleotide Surveillance Program.</title>
        <authorList>
            <person name="Tran T."/>
            <person name="Druce J."/>
        </authorList>
    </citation>
    <scope>NUCLEOTIDE SEQUENCE</scope>
    <source>
        <strain evidence="1">UCB-OBI-ISO-001</strain>
        <tissue evidence="1">Gonad</tissue>
    </source>
</reference>